<accession>A0A1E7EJU0</accession>
<feature type="compositionally biased region" description="Basic and acidic residues" evidence="1">
    <location>
        <begin position="556"/>
        <end position="566"/>
    </location>
</feature>
<feature type="region of interest" description="Disordered" evidence="1">
    <location>
        <begin position="531"/>
        <end position="568"/>
    </location>
</feature>
<dbReference type="GO" id="GO:0006310">
    <property type="term" value="P:DNA recombination"/>
    <property type="evidence" value="ECO:0007669"/>
    <property type="project" value="InterPro"/>
</dbReference>
<dbReference type="OrthoDB" id="101778at2759"/>
<dbReference type="InterPro" id="IPR013762">
    <property type="entry name" value="Integrase-like_cat_sf"/>
</dbReference>
<dbReference type="Gene3D" id="1.10.443.10">
    <property type="entry name" value="Intergrase catalytic core"/>
    <property type="match status" value="1"/>
</dbReference>
<dbReference type="InParanoid" id="A0A1E7EJU0"/>
<dbReference type="GO" id="GO:0015074">
    <property type="term" value="P:DNA integration"/>
    <property type="evidence" value="ECO:0007669"/>
    <property type="project" value="InterPro"/>
</dbReference>
<dbReference type="GO" id="GO:0003677">
    <property type="term" value="F:DNA binding"/>
    <property type="evidence" value="ECO:0007669"/>
    <property type="project" value="InterPro"/>
</dbReference>
<organism evidence="2 3">
    <name type="scientific">Fragilariopsis cylindrus CCMP1102</name>
    <dbReference type="NCBI Taxonomy" id="635003"/>
    <lineage>
        <taxon>Eukaryota</taxon>
        <taxon>Sar</taxon>
        <taxon>Stramenopiles</taxon>
        <taxon>Ochrophyta</taxon>
        <taxon>Bacillariophyta</taxon>
        <taxon>Bacillariophyceae</taxon>
        <taxon>Bacillariophycidae</taxon>
        <taxon>Bacillariales</taxon>
        <taxon>Bacillariaceae</taxon>
        <taxon>Fragilariopsis</taxon>
    </lineage>
</organism>
<dbReference type="KEGG" id="fcy:FRACYDRAFT_256153"/>
<dbReference type="EMBL" id="KV784425">
    <property type="protein sequence ID" value="OEU06142.1"/>
    <property type="molecule type" value="Genomic_DNA"/>
</dbReference>
<name>A0A1E7EJU0_9STRA</name>
<evidence type="ECO:0000313" key="2">
    <source>
        <dbReference type="EMBL" id="OEU06142.1"/>
    </source>
</evidence>
<protein>
    <submittedName>
        <fullName evidence="2">Uncharacterized protein</fullName>
    </submittedName>
</protein>
<sequence>MITSLNNNSMIDRALQTKTASDKVRDRRRTDADTTDLMPLSKTTFSYVQIAAIKTDSKYRCLCRLRRRLRRQCRCAHNTLDENLLKAVKILQAINKGVPVTGSVAGNDMLFGRDQFHETVADADAEENNYDRIIQATGDMISKDTYVLCPMPVLPSSDFHRQHFDEAEVVTRRALFDVGQCASTETVQPNQTTATDLAGYSKIIGDALAKRSKSDDAKKTGFSNNVEEKLKLFGASTGTNGFGEEILVLGTISEACNSIFADKNKTSSAQCFQNAMRSEAVAMTDEGGNIAADNLIFNERQFNAVFVVKLKSLQFMRTALAHNRLDFDAQITILNFLPADEDNLAFQKMLQSDRTAQEEDQMECDITKHTKRTTNLFIDGYQVDRFHLYTCIATFMCFIRVMFENGKESLIYKGFENLLTYVKSSEGAGWLTLNTRTYSNTIHHLVCELQILLVGVQKFTSNNDALVRMVKNDAEIPGAHANRIKSVCEKMHFVWTQRCVEPVSTFINAPETFSWFPLISGRKFTIKQQDYSGTPTHQKDAKKGDAPASGKPKGVAKHDKPVKDNPNRAVKTNEVIEKEKKGWLMYTGTSKKLPSCGEFHEGKRLCNGWIYVGRHCGADACNRIHANSFDKLNPEFQGRVRTWVNDKKNKVRWAPGREPKNKEPNTSTLDACFLGAFSSNKVLQPIIPIDPVVPLECDPSSPLFKIASKTINERSPAFTEEFLPKANVESHRHPNQSPFVNAGPPASFSTNELHNWAKSLPEGVKQPLFDINGEFLDKDSQKNLEEVSFLAKQFSELQSEYGSVDTEPIRGFENYKDFRDETELNKHRIRLHSAALLQHSCDVEKLVYYLGGPHVGANRNVPKILQDLKKGVQPEILAEIKRVFEHGSPRHINATNTEQNLKDYYQYGNHESVNDNEDEVEKVLLKDHRRGNTLLVDPRLFAYIPNSHLSPQGLADLFNLWKEARHISDCSHRVHPESMSINDWTNKKNEPPVYFAGSFVRFCQWIYNLRISYPKRRILLGDDDMTNAFRFIKNNPSTVAMNGFMANGHLGFSTGQCFGACFSPPNFDQGAKGRQQQASYLWEKEPERTLARAVDHTSRMVFEECTSTESFTQASKDALNTGVFRNNGSRKPPEFPMQVDDCMYADVEEYFKLTAASSIMSLEDVFGVDHPCQEKALSQKKFNPLYNEERLTVGHEVQSRRMVVVVSVRRRAKVITYLTDEGWTVVGSLKSIREACTVLGLIGSAAEYNPWARAQLFILQNLVREELAIRYKKAKIDQRLKKLIDNKVRRLPTTMRHRMESIVATEYAAYMYRNGIYFALSEPITKCVMIIIRSLVDKRWECPIGHIIPRMPTWTTSGDASDLALSVYIKQAKVFCLVPFGKDLFSRIKGLGKDKEVFINSLEYIALQLAHIIINEIYDENPSAFPPSPTHLALGDNTPSVSWLNHHSTASTMGQNQIRLTAEYSIDANVKSYAEHLQGIKNEMGDTISRLSETSNSAILSGFPLESRALLSPELIIVKKCEMGASTKATEKRTACTRRCHFIYWCTIRGVYDSIFPLIKLTDTSLVYLLACYTAFLATGHAIGLKSIKSGTVDAYLLTIKKFLKNFDEISDRDARMFTGTAVLAPPIKKVIDEMKRFEKQPNRREPWTLQLQARLYKESQDEPADSLTKVGFQWFSCVLPAGCRRIEWCQPYASRDPTKEPELNIRNETYAFCVDDVQFLGIGQRRFTTPYAIQNRDEVYFVELTFRVQKNGKNGEVKRFARNYRSPFMDQITHWITILERFSRLVGLEDKTRPLAIYYDYAKGKVLNICSDDSKSILQNIVRLEYGITDPKELSKWTNHSIRVGMACILQSQGKSGDYIQRALRWCSESWKLYTRNLWSESIDLSNTMSNELETVTQLLDAY</sequence>
<dbReference type="Proteomes" id="UP000095751">
    <property type="component" value="Unassembled WGS sequence"/>
</dbReference>
<gene>
    <name evidence="2" type="ORF">FRACYDRAFT_256153</name>
</gene>
<keyword evidence="3" id="KW-1185">Reference proteome</keyword>
<evidence type="ECO:0000256" key="1">
    <source>
        <dbReference type="SAM" id="MobiDB-lite"/>
    </source>
</evidence>
<proteinExistence type="predicted"/>
<reference evidence="2 3" key="1">
    <citation type="submission" date="2016-09" db="EMBL/GenBank/DDBJ databases">
        <title>Extensive genetic diversity and differential bi-allelic expression allows diatom success in the polar Southern Ocean.</title>
        <authorList>
            <consortium name="DOE Joint Genome Institute"/>
            <person name="Mock T."/>
            <person name="Otillar R.P."/>
            <person name="Strauss J."/>
            <person name="Dupont C."/>
            <person name="Frickenhaus S."/>
            <person name="Maumus F."/>
            <person name="Mcmullan M."/>
            <person name="Sanges R."/>
            <person name="Schmutz J."/>
            <person name="Toseland A."/>
            <person name="Valas R."/>
            <person name="Veluchamy A."/>
            <person name="Ward B.J."/>
            <person name="Allen A."/>
            <person name="Barry K."/>
            <person name="Falciatore A."/>
            <person name="Ferrante M."/>
            <person name="Fortunato A.E."/>
            <person name="Gloeckner G."/>
            <person name="Gruber A."/>
            <person name="Hipkin R."/>
            <person name="Janech M."/>
            <person name="Kroth P."/>
            <person name="Leese F."/>
            <person name="Lindquist E."/>
            <person name="Lyon B.R."/>
            <person name="Martin J."/>
            <person name="Mayer C."/>
            <person name="Parker M."/>
            <person name="Quesneville H."/>
            <person name="Raymond J."/>
            <person name="Uhlig C."/>
            <person name="Valentin K.U."/>
            <person name="Worden A.Z."/>
            <person name="Armbrust E.V."/>
            <person name="Bowler C."/>
            <person name="Green B."/>
            <person name="Moulton V."/>
            <person name="Van Oosterhout C."/>
            <person name="Grigoriev I."/>
        </authorList>
    </citation>
    <scope>NUCLEOTIDE SEQUENCE [LARGE SCALE GENOMIC DNA]</scope>
    <source>
        <strain evidence="2 3">CCMP1102</strain>
    </source>
</reference>
<evidence type="ECO:0000313" key="3">
    <source>
        <dbReference type="Proteomes" id="UP000095751"/>
    </source>
</evidence>